<protein>
    <submittedName>
        <fullName evidence="1">Uncharacterized protein</fullName>
    </submittedName>
</protein>
<accession>A0A2P2PWM3</accession>
<evidence type="ECO:0000313" key="1">
    <source>
        <dbReference type="EMBL" id="MBX59138.1"/>
    </source>
</evidence>
<dbReference type="EMBL" id="GGEC01078654">
    <property type="protein sequence ID" value="MBX59138.1"/>
    <property type="molecule type" value="Transcribed_RNA"/>
</dbReference>
<organism evidence="1">
    <name type="scientific">Rhizophora mucronata</name>
    <name type="common">Asiatic mangrove</name>
    <dbReference type="NCBI Taxonomy" id="61149"/>
    <lineage>
        <taxon>Eukaryota</taxon>
        <taxon>Viridiplantae</taxon>
        <taxon>Streptophyta</taxon>
        <taxon>Embryophyta</taxon>
        <taxon>Tracheophyta</taxon>
        <taxon>Spermatophyta</taxon>
        <taxon>Magnoliopsida</taxon>
        <taxon>eudicotyledons</taxon>
        <taxon>Gunneridae</taxon>
        <taxon>Pentapetalae</taxon>
        <taxon>rosids</taxon>
        <taxon>fabids</taxon>
        <taxon>Malpighiales</taxon>
        <taxon>Rhizophoraceae</taxon>
        <taxon>Rhizophora</taxon>
    </lineage>
</organism>
<reference evidence="1" key="1">
    <citation type="submission" date="2018-02" db="EMBL/GenBank/DDBJ databases">
        <title>Rhizophora mucronata_Transcriptome.</title>
        <authorList>
            <person name="Meera S.P."/>
            <person name="Sreeshan A."/>
            <person name="Augustine A."/>
        </authorList>
    </citation>
    <scope>NUCLEOTIDE SEQUENCE</scope>
    <source>
        <tissue evidence="1">Leaf</tissue>
    </source>
</reference>
<dbReference type="AlphaFoldDB" id="A0A2P2PWM3"/>
<sequence>MFYTAIIVFRRGILNPYFRSR</sequence>
<name>A0A2P2PWM3_RHIMU</name>
<proteinExistence type="predicted"/>